<dbReference type="InterPro" id="IPR036236">
    <property type="entry name" value="Znf_C2H2_sf"/>
</dbReference>
<evidence type="ECO:0000256" key="7">
    <source>
        <dbReference type="ARBA" id="ARBA00023015"/>
    </source>
</evidence>
<keyword evidence="9" id="KW-0804">Transcription</keyword>
<dbReference type="FunFam" id="3.30.160.60:FF:001480">
    <property type="entry name" value="Si:cabz01071911.3"/>
    <property type="match status" value="1"/>
</dbReference>
<evidence type="ECO:0000256" key="1">
    <source>
        <dbReference type="ARBA" id="ARBA00004123"/>
    </source>
</evidence>
<accession>A0AAW1KGY8</accession>
<dbReference type="SMART" id="SM00355">
    <property type="entry name" value="ZnF_C2H2"/>
    <property type="match status" value="5"/>
</dbReference>
<keyword evidence="5 11" id="KW-0863">Zinc-finger</keyword>
<evidence type="ECO:0000256" key="5">
    <source>
        <dbReference type="ARBA" id="ARBA00022771"/>
    </source>
</evidence>
<feature type="domain" description="C2H2-type" evidence="13">
    <location>
        <begin position="377"/>
        <end position="401"/>
    </location>
</feature>
<evidence type="ECO:0000256" key="10">
    <source>
        <dbReference type="ARBA" id="ARBA00023242"/>
    </source>
</evidence>
<keyword evidence="3 12" id="KW-0479">Metal-binding</keyword>
<feature type="binding site" evidence="12">
    <location>
        <position position="56"/>
    </location>
    <ligand>
        <name>Zn(2+)</name>
        <dbReference type="ChEBI" id="CHEBI:29105"/>
    </ligand>
</feature>
<dbReference type="PANTHER" id="PTHR16515:SF49">
    <property type="entry name" value="GASTRULA ZINC FINGER PROTEIN XLCGF49.1-LIKE-RELATED"/>
    <property type="match status" value="1"/>
</dbReference>
<feature type="domain" description="C2H2-type" evidence="13">
    <location>
        <begin position="349"/>
        <end position="376"/>
    </location>
</feature>
<evidence type="ECO:0000256" key="8">
    <source>
        <dbReference type="ARBA" id="ARBA00023125"/>
    </source>
</evidence>
<keyword evidence="7" id="KW-0805">Transcription regulation</keyword>
<dbReference type="SUPFAM" id="SSF57667">
    <property type="entry name" value="beta-beta-alpha zinc fingers"/>
    <property type="match status" value="3"/>
</dbReference>
<feature type="domain" description="ZAD" evidence="14">
    <location>
        <begin position="8"/>
        <end position="83"/>
    </location>
</feature>
<dbReference type="Gene3D" id="3.40.1800.20">
    <property type="match status" value="1"/>
</dbReference>
<evidence type="ECO:0000313" key="15">
    <source>
        <dbReference type="EMBL" id="KAK9717915.1"/>
    </source>
</evidence>
<feature type="binding site" evidence="12">
    <location>
        <position position="10"/>
    </location>
    <ligand>
        <name>Zn(2+)</name>
        <dbReference type="ChEBI" id="CHEBI:29105"/>
    </ligand>
</feature>
<dbReference type="PROSITE" id="PS51915">
    <property type="entry name" value="ZAD"/>
    <property type="match status" value="1"/>
</dbReference>
<gene>
    <name evidence="15" type="ORF">QE152_g23487</name>
</gene>
<keyword evidence="10" id="KW-0539">Nucleus</keyword>
<dbReference type="FunFam" id="3.30.160.60:FF:000100">
    <property type="entry name" value="Zinc finger 45-like"/>
    <property type="match status" value="1"/>
</dbReference>
<sequence length="401" mass="46145">MATIRKNFICRTCMEMDKTYVDIFKHRERNKELSELLMECIPIKIDKSDGLPIYMCTDCTEKLCDVWHFKSMVLYSALKFQRTLIVQKNCVMMQDTQLPLTSASNTNEKNNLSVNQEKQHVSSELIIKDEIVIKNEDTDSSLAVDIAQKNNSTNQIEEVTSNETEFSKLEDRNELSQSILSSNIGENKDLWEENNDVVEPNTEDSDSNSRDYIKTLVDKECDNNKNFSDKKNLKYCNDETKKESCNDQPEKCIHVRTHNKQSRYMCELCGKSFSDYSSFSAHKATHRATDKTYPCSVCGKVFATQSNVRTHQKRHAQVKPHVCTHCGKAFGESATLKVHSLVHTGEKPHSCNICGKKFRQKGCLPKHMRIHTGETPFPCELCPSKFKYKHHLQIHMKVHKS</sequence>
<keyword evidence="6 12" id="KW-0862">Zinc</keyword>
<dbReference type="PROSITE" id="PS50157">
    <property type="entry name" value="ZINC_FINGER_C2H2_2"/>
    <property type="match status" value="5"/>
</dbReference>
<keyword evidence="4" id="KW-0677">Repeat</keyword>
<dbReference type="GO" id="GO:0010468">
    <property type="term" value="P:regulation of gene expression"/>
    <property type="evidence" value="ECO:0007669"/>
    <property type="project" value="TreeGrafter"/>
</dbReference>
<dbReference type="PANTHER" id="PTHR16515">
    <property type="entry name" value="PR DOMAIN ZINC FINGER PROTEIN"/>
    <property type="match status" value="1"/>
</dbReference>
<dbReference type="SMART" id="SM00868">
    <property type="entry name" value="zf-AD"/>
    <property type="match status" value="1"/>
</dbReference>
<dbReference type="FunFam" id="3.30.160.60:FF:000145">
    <property type="entry name" value="Zinc finger protein 574"/>
    <property type="match status" value="1"/>
</dbReference>
<evidence type="ECO:0000259" key="14">
    <source>
        <dbReference type="PROSITE" id="PS51915"/>
    </source>
</evidence>
<evidence type="ECO:0000256" key="9">
    <source>
        <dbReference type="ARBA" id="ARBA00023163"/>
    </source>
</evidence>
<dbReference type="Pfam" id="PF00096">
    <property type="entry name" value="zf-C2H2"/>
    <property type="match status" value="5"/>
</dbReference>
<keyword evidence="8" id="KW-0238">DNA-binding</keyword>
<proteinExistence type="inferred from homology"/>
<dbReference type="SUPFAM" id="SSF57716">
    <property type="entry name" value="Glucocorticoid receptor-like (DNA-binding domain)"/>
    <property type="match status" value="1"/>
</dbReference>
<reference evidence="15 16" key="1">
    <citation type="journal article" date="2024" name="BMC Genomics">
        <title>De novo assembly and annotation of Popillia japonica's genome with initial clues to its potential as an invasive pest.</title>
        <authorList>
            <person name="Cucini C."/>
            <person name="Boschi S."/>
            <person name="Funari R."/>
            <person name="Cardaioli E."/>
            <person name="Iannotti N."/>
            <person name="Marturano G."/>
            <person name="Paoli F."/>
            <person name="Bruttini M."/>
            <person name="Carapelli A."/>
            <person name="Frati F."/>
            <person name="Nardi F."/>
        </authorList>
    </citation>
    <scope>NUCLEOTIDE SEQUENCE [LARGE SCALE GENOMIC DNA]</scope>
    <source>
        <strain evidence="15">DMR45628</strain>
    </source>
</reference>
<dbReference type="InterPro" id="IPR012934">
    <property type="entry name" value="Znf_AD"/>
</dbReference>
<organism evidence="15 16">
    <name type="scientific">Popillia japonica</name>
    <name type="common">Japanese beetle</name>
    <dbReference type="NCBI Taxonomy" id="7064"/>
    <lineage>
        <taxon>Eukaryota</taxon>
        <taxon>Metazoa</taxon>
        <taxon>Ecdysozoa</taxon>
        <taxon>Arthropoda</taxon>
        <taxon>Hexapoda</taxon>
        <taxon>Insecta</taxon>
        <taxon>Pterygota</taxon>
        <taxon>Neoptera</taxon>
        <taxon>Endopterygota</taxon>
        <taxon>Coleoptera</taxon>
        <taxon>Polyphaga</taxon>
        <taxon>Scarabaeiformia</taxon>
        <taxon>Scarabaeidae</taxon>
        <taxon>Rutelinae</taxon>
        <taxon>Popillia</taxon>
    </lineage>
</organism>
<dbReference type="Gene3D" id="3.30.160.60">
    <property type="entry name" value="Classic Zinc Finger"/>
    <property type="match status" value="5"/>
</dbReference>
<evidence type="ECO:0000256" key="11">
    <source>
        <dbReference type="PROSITE-ProRule" id="PRU00042"/>
    </source>
</evidence>
<feature type="binding site" evidence="12">
    <location>
        <position position="13"/>
    </location>
    <ligand>
        <name>Zn(2+)</name>
        <dbReference type="ChEBI" id="CHEBI:29105"/>
    </ligand>
</feature>
<evidence type="ECO:0000256" key="2">
    <source>
        <dbReference type="ARBA" id="ARBA00006991"/>
    </source>
</evidence>
<feature type="domain" description="C2H2-type" evidence="13">
    <location>
        <begin position="293"/>
        <end position="320"/>
    </location>
</feature>
<comment type="subcellular location">
    <subcellularLocation>
        <location evidence="1">Nucleus</location>
    </subcellularLocation>
</comment>
<dbReference type="GO" id="GO:0005634">
    <property type="term" value="C:nucleus"/>
    <property type="evidence" value="ECO:0007669"/>
    <property type="project" value="UniProtKB-SubCell"/>
</dbReference>
<evidence type="ECO:0000256" key="3">
    <source>
        <dbReference type="ARBA" id="ARBA00022723"/>
    </source>
</evidence>
<feature type="domain" description="C2H2-type" evidence="13">
    <location>
        <begin position="321"/>
        <end position="348"/>
    </location>
</feature>
<dbReference type="GO" id="GO:0003677">
    <property type="term" value="F:DNA binding"/>
    <property type="evidence" value="ECO:0007669"/>
    <property type="project" value="UniProtKB-KW"/>
</dbReference>
<dbReference type="PROSITE" id="PS00028">
    <property type="entry name" value="ZINC_FINGER_C2H2_1"/>
    <property type="match status" value="5"/>
</dbReference>
<dbReference type="Proteomes" id="UP001458880">
    <property type="component" value="Unassembled WGS sequence"/>
</dbReference>
<dbReference type="Pfam" id="PF07776">
    <property type="entry name" value="zf-AD"/>
    <property type="match status" value="1"/>
</dbReference>
<feature type="binding site" evidence="12">
    <location>
        <position position="59"/>
    </location>
    <ligand>
        <name>Zn(2+)</name>
        <dbReference type="ChEBI" id="CHEBI:29105"/>
    </ligand>
</feature>
<name>A0AAW1KGY8_POPJA</name>
<dbReference type="FunFam" id="3.30.160.60:FF:000086">
    <property type="entry name" value="transcription factor E4F1 isoform X1"/>
    <property type="match status" value="1"/>
</dbReference>
<feature type="domain" description="C2H2-type" evidence="13">
    <location>
        <begin position="264"/>
        <end position="291"/>
    </location>
</feature>
<keyword evidence="16" id="KW-1185">Reference proteome</keyword>
<dbReference type="AlphaFoldDB" id="A0AAW1KGY8"/>
<comment type="similarity">
    <text evidence="2">Belongs to the krueppel C2H2-type zinc-finger protein family.</text>
</comment>
<evidence type="ECO:0000256" key="6">
    <source>
        <dbReference type="ARBA" id="ARBA00022833"/>
    </source>
</evidence>
<evidence type="ECO:0000313" key="16">
    <source>
        <dbReference type="Proteomes" id="UP001458880"/>
    </source>
</evidence>
<comment type="caution">
    <text evidence="15">The sequence shown here is derived from an EMBL/GenBank/DDBJ whole genome shotgun (WGS) entry which is preliminary data.</text>
</comment>
<protein>
    <submittedName>
        <fullName evidence="15">Zinc finger, C2H2 type</fullName>
    </submittedName>
</protein>
<evidence type="ECO:0000256" key="12">
    <source>
        <dbReference type="PROSITE-ProRule" id="PRU01263"/>
    </source>
</evidence>
<dbReference type="InterPro" id="IPR013087">
    <property type="entry name" value="Znf_C2H2_type"/>
</dbReference>
<evidence type="ECO:0000259" key="13">
    <source>
        <dbReference type="PROSITE" id="PS50157"/>
    </source>
</evidence>
<dbReference type="InterPro" id="IPR050331">
    <property type="entry name" value="Zinc_finger"/>
</dbReference>
<dbReference type="GO" id="GO:0008270">
    <property type="term" value="F:zinc ion binding"/>
    <property type="evidence" value="ECO:0007669"/>
    <property type="project" value="UniProtKB-UniRule"/>
</dbReference>
<dbReference type="EMBL" id="JASPKY010000235">
    <property type="protein sequence ID" value="KAK9717915.1"/>
    <property type="molecule type" value="Genomic_DNA"/>
</dbReference>
<evidence type="ECO:0000256" key="4">
    <source>
        <dbReference type="ARBA" id="ARBA00022737"/>
    </source>
</evidence>